<evidence type="ECO:0000256" key="2">
    <source>
        <dbReference type="ARBA" id="ARBA00004240"/>
    </source>
</evidence>
<evidence type="ECO:0000313" key="13">
    <source>
        <dbReference type="WBParaSite" id="EEL_0000542801-mRNA-1"/>
    </source>
</evidence>
<dbReference type="Proteomes" id="UP000050640">
    <property type="component" value="Unplaced"/>
</dbReference>
<evidence type="ECO:0000256" key="6">
    <source>
        <dbReference type="ARBA" id="ARBA00022468"/>
    </source>
</evidence>
<evidence type="ECO:0000256" key="3">
    <source>
        <dbReference type="ARBA" id="ARBA00004496"/>
    </source>
</evidence>
<protein>
    <recommendedName>
        <fullName evidence="5">Rab3 GTPase-activating protein catalytic subunit</fullName>
    </recommendedName>
</protein>
<feature type="domain" description="Rab3GAP catalytic subunit C-terminal" evidence="11">
    <location>
        <begin position="813"/>
        <end position="972"/>
    </location>
</feature>
<dbReference type="PANTHER" id="PTHR21422:SF9">
    <property type="entry name" value="RAB3 GTPASE-ACTIVATING PROTEIN CATALYTIC SUBUNIT"/>
    <property type="match status" value="1"/>
</dbReference>
<evidence type="ECO:0000256" key="5">
    <source>
        <dbReference type="ARBA" id="ARBA00015817"/>
    </source>
</evidence>
<evidence type="ECO:0000259" key="11">
    <source>
        <dbReference type="Pfam" id="PF19533"/>
    </source>
</evidence>
<name>A0A0R3RTV4_9BILA</name>
<keyword evidence="7" id="KW-0963">Cytoplasm</keyword>
<evidence type="ECO:0000313" key="12">
    <source>
        <dbReference type="Proteomes" id="UP000050640"/>
    </source>
</evidence>
<dbReference type="STRING" id="1147741.A0A0R3RTV4"/>
<evidence type="ECO:0000259" key="10">
    <source>
        <dbReference type="Pfam" id="PF13890"/>
    </source>
</evidence>
<organism evidence="12 13">
    <name type="scientific">Elaeophora elaphi</name>
    <dbReference type="NCBI Taxonomy" id="1147741"/>
    <lineage>
        <taxon>Eukaryota</taxon>
        <taxon>Metazoa</taxon>
        <taxon>Ecdysozoa</taxon>
        <taxon>Nematoda</taxon>
        <taxon>Chromadorea</taxon>
        <taxon>Rhabditida</taxon>
        <taxon>Spirurina</taxon>
        <taxon>Spiruromorpha</taxon>
        <taxon>Filarioidea</taxon>
        <taxon>Onchocercidae</taxon>
        <taxon>Elaeophora</taxon>
    </lineage>
</organism>
<keyword evidence="8" id="KW-0256">Endoplasmic reticulum</keyword>
<dbReference type="GO" id="GO:0005096">
    <property type="term" value="F:GTPase activator activity"/>
    <property type="evidence" value="ECO:0007669"/>
    <property type="project" value="UniProtKB-KW"/>
</dbReference>
<dbReference type="Pfam" id="PF13890">
    <property type="entry name" value="Rab3-GTPase_cat"/>
    <property type="match status" value="1"/>
</dbReference>
<evidence type="ECO:0000256" key="4">
    <source>
        <dbReference type="ARBA" id="ARBA00008856"/>
    </source>
</evidence>
<evidence type="ECO:0000256" key="7">
    <source>
        <dbReference type="ARBA" id="ARBA00022490"/>
    </source>
</evidence>
<evidence type="ECO:0000256" key="9">
    <source>
        <dbReference type="ARBA" id="ARBA00023034"/>
    </source>
</evidence>
<dbReference type="InterPro" id="IPR045698">
    <property type="entry name" value="Rab3GAP1_C"/>
</dbReference>
<dbReference type="GO" id="GO:0005783">
    <property type="term" value="C:endoplasmic reticulum"/>
    <property type="evidence" value="ECO:0007669"/>
    <property type="project" value="UniProtKB-SubCell"/>
</dbReference>
<feature type="domain" description="Rab3GAP catalytic subunit conserved" evidence="10">
    <location>
        <begin position="607"/>
        <end position="753"/>
    </location>
</feature>
<keyword evidence="12" id="KW-1185">Reference proteome</keyword>
<evidence type="ECO:0000256" key="8">
    <source>
        <dbReference type="ARBA" id="ARBA00022824"/>
    </source>
</evidence>
<sequence length="975" mass="110357">MTSASMPSGAEGYDEDVFEIEDFTIVTIRESLCAELEQLLRKWELSGDNGNNYSFTKAALAECQWDSKYEKITFGNNHMIVTYYWPKNLQRVEQAGSVINADASDLFLSNAARLFWSSETDFCPGSIICNQFGVLEFILLTPCDWHLDKVSNEDQLRGLLSSITESAGKAGCALPMFVQYGERERQLYFGVCQNNSMRTNFESVHQRRGHPLRCHLSGCLDIFRETLISENLSCPLYFKDKPCDAFPQKNITMEELVPAENASIVDICHLPFGATTDAIEEFGLSAIWSNIERGIAVEEQNFSNLDPQRALAWSAWVSIHKNASYLMSSCLRKLLEIAESQEGSSLVLQKREHSRQDASRALSSLLYPTVPENISIRNTDRVTNETDVEPAIIRHWIDKVFERTKREHVLSNCNTLCNVDVESTCSTGRSSSPGPGSAVKSVQCSKACRAEDIKEEDGNTMDIYQKLIDILGTCKSAPESSLTCRISVALVQMLCARNYPSTGFSLLWSAITYELQEYYEKNLYIPGLDESLAPDLSTCKFHQNLQLLQCAVEAKKRRESNNSFMQKWQLCKPGHITFDVAEEDEFFDASESLEENYKAKSREEPDSSEAEGRLKPCGTLRLLQFPNRPIYEPVTQSRVPITEDMLKRHTEYLASLKDPEERVKAQLEPLFSDMEAFKAANPGCCFEDFVRWHSPRDFIINDENTNEGHLSSRMTGEDNTWQQTWNQARPKPVCRQKMLFDDLKAANKIISDFENLTVSELIFYILPVLFKCASIQLVDESKLYFTLIGDKLLSLCKKISDCTRSSDLEDYLDAVKDLTQIEGMVACCNVLYTQIVSATDKKLTEDEKCEIRQFVMLLVRSDEQNCESIANGGKAGAGYRVPIVRGLYGPVGSALKNLFFGSSIKNSLNRTEKRTLEQILTGDENTPYRRRQYIMRCGARRPTLGSRTLPQRLYTAISKEEYRICLALSSDTVLS</sequence>
<keyword evidence="9" id="KW-0333">Golgi apparatus</keyword>
<reference evidence="13" key="1">
    <citation type="submission" date="2016-04" db="UniProtKB">
        <authorList>
            <consortium name="WormBaseParasite"/>
        </authorList>
    </citation>
    <scope>IDENTIFICATION</scope>
</reference>
<comment type="similarity">
    <text evidence="4">Belongs to the Rab3-GAP catalytic subunit family.</text>
</comment>
<accession>A0A0R3RTV4</accession>
<evidence type="ECO:0000256" key="1">
    <source>
        <dbReference type="ARBA" id="ARBA00004222"/>
    </source>
</evidence>
<dbReference type="InterPro" id="IPR026147">
    <property type="entry name" value="Rab3GAP1_conserved"/>
</dbReference>
<dbReference type="AlphaFoldDB" id="A0A0R3RTV4"/>
<keyword evidence="6" id="KW-0343">GTPase activation</keyword>
<dbReference type="GO" id="GO:0005794">
    <property type="term" value="C:Golgi apparatus"/>
    <property type="evidence" value="ECO:0007669"/>
    <property type="project" value="UniProtKB-SubCell"/>
</dbReference>
<dbReference type="Pfam" id="PF19533">
    <property type="entry name" value="Rab3-GAP_cat_C"/>
    <property type="match status" value="1"/>
</dbReference>
<proteinExistence type="inferred from homology"/>
<dbReference type="WBParaSite" id="EEL_0000542801-mRNA-1">
    <property type="protein sequence ID" value="EEL_0000542801-mRNA-1"/>
    <property type="gene ID" value="EEL_0000542801"/>
</dbReference>
<dbReference type="InterPro" id="IPR045700">
    <property type="entry name" value="Rab3GAP1"/>
</dbReference>
<comment type="subcellular location">
    <subcellularLocation>
        <location evidence="3">Cytoplasm</location>
    </subcellularLocation>
    <subcellularLocation>
        <location evidence="2">Endoplasmic reticulum</location>
    </subcellularLocation>
    <subcellularLocation>
        <location evidence="1">Golgi apparatus</location>
        <location evidence="1">cis-Golgi network</location>
    </subcellularLocation>
</comment>
<dbReference type="PANTHER" id="PTHR21422">
    <property type="entry name" value="RAB3 GTPASE-ACTIVATING PROTEIN CATALYTIC SUBUNIT"/>
    <property type="match status" value="1"/>
</dbReference>